<dbReference type="RefSeq" id="WP_253564650.1">
    <property type="nucleotide sequence ID" value="NZ_JAMZEK010000001.1"/>
</dbReference>
<reference evidence="5 6" key="1">
    <citation type="submission" date="2022-06" db="EMBL/GenBank/DDBJ databases">
        <title>Dyella sp. Sa strain:Sa Genome sequencing.</title>
        <authorList>
            <person name="Park S."/>
        </authorList>
    </citation>
    <scope>NUCLEOTIDE SEQUENCE [LARGE SCALE GENOMIC DNA]</scope>
    <source>
        <strain evidence="5 6">Sa</strain>
    </source>
</reference>
<dbReference type="InterPro" id="IPR027417">
    <property type="entry name" value="P-loop_NTPase"/>
</dbReference>
<dbReference type="PANTHER" id="PTHR47957:SF3">
    <property type="entry name" value="ATP-DEPENDENT HELICASE HRQ1"/>
    <property type="match status" value="1"/>
</dbReference>
<dbReference type="CDD" id="cd17923">
    <property type="entry name" value="DEXHc_Hrq1-like"/>
    <property type="match status" value="1"/>
</dbReference>
<feature type="domain" description="Helicase C-terminal" evidence="4">
    <location>
        <begin position="301"/>
        <end position="453"/>
    </location>
</feature>
<protein>
    <submittedName>
        <fullName evidence="5">DEAD/DEAH box helicase</fullName>
    </submittedName>
</protein>
<evidence type="ECO:0000256" key="1">
    <source>
        <dbReference type="ARBA" id="ARBA00022741"/>
    </source>
</evidence>
<organism evidence="5 6">
    <name type="scientific">Dyella lutea</name>
    <dbReference type="NCBI Taxonomy" id="2950441"/>
    <lineage>
        <taxon>Bacteria</taxon>
        <taxon>Pseudomonadati</taxon>
        <taxon>Pseudomonadota</taxon>
        <taxon>Gammaproteobacteria</taxon>
        <taxon>Lysobacterales</taxon>
        <taxon>Rhodanobacteraceae</taxon>
        <taxon>Dyella</taxon>
    </lineage>
</organism>
<dbReference type="Pfam" id="PF00270">
    <property type="entry name" value="DEAD"/>
    <property type="match status" value="1"/>
</dbReference>
<dbReference type="CDD" id="cd18797">
    <property type="entry name" value="SF2_C_Hrq"/>
    <property type="match status" value="1"/>
</dbReference>
<dbReference type="EMBL" id="JAMZEK010000001">
    <property type="protein sequence ID" value="MCP1372874.1"/>
    <property type="molecule type" value="Genomic_DNA"/>
</dbReference>
<evidence type="ECO:0000259" key="3">
    <source>
        <dbReference type="PROSITE" id="PS51192"/>
    </source>
</evidence>
<dbReference type="Proteomes" id="UP001204615">
    <property type="component" value="Unassembled WGS sequence"/>
</dbReference>
<dbReference type="InterPro" id="IPR001650">
    <property type="entry name" value="Helicase_C-like"/>
</dbReference>
<comment type="caution">
    <text evidence="5">The sequence shown here is derived from an EMBL/GenBank/DDBJ whole genome shotgun (WGS) entry which is preliminary data.</text>
</comment>
<dbReference type="SMART" id="SM00487">
    <property type="entry name" value="DEXDc"/>
    <property type="match status" value="1"/>
</dbReference>
<keyword evidence="5" id="KW-0347">Helicase</keyword>
<gene>
    <name evidence="5" type="ORF">NC595_02215</name>
</gene>
<dbReference type="PANTHER" id="PTHR47957">
    <property type="entry name" value="ATP-DEPENDENT HELICASE HRQ1"/>
    <property type="match status" value="1"/>
</dbReference>
<sequence>MNALIDPAHRADDAAADELVLRGPADGGALAARLAKRYAGRVTGSFVVPGREGAYEPLPEDLPPALAEALRARGITQLYKHQGEAWAAAQAGAHVAVVTPTASGKSLCYTLPVVAAAMQSHAKALYLFPTKALAQDQVAELLELNRAGELGVKAFTFDGDTPGDARQAIRLHGDIVVSNPDMLHQAILPHHTKWAQFFENLRYVVIDEVHSYRGVFGSHVANVIRRLKRICAFYGVRPQFILCSATIGNPQQHAEALIEAPVHAITESGAPSGDRHVLLWNPPVVNPDLGLRASARSQSNRIARLAIKAGLKTLVFAQSRSMVEVLTKYLKDVFDHDPRKPPRIRAYRGGYLPTERRDAERAMRAGQIDGIVSTSALELGVDIGALDAVVLNGYPGSVAATWQRFGRAGRRQQSALGVLVASSDPLDQYLVRHPEFFQGAPPEHARIAPDQPLILLDHIRCAAFELPFAGHEVFGNEVATPWLEVLGEEGVLHREGERWEWIADSYPANAVSLRSVADGNFVVVDRTGGRQTILAEVDYSAAALTLYEGAIHMIQATPYQVERLDWEGRKAYVTRTHVDYFTDAIDYTKLKVLDAFGSAPAGRGQAHHGEVHVVRRVAGYKKIRYYTHENIGYGPVNLPDQELHTTAVWWQLDQRTLQQAFDERQQALDGFLGAAYALHIVATVAVMAESRDLQKAVGSGDGAWFVSSDASGRGQLRGADGQPTALEPDAPFTPTVYLYDAFPGGVGLSAPLFERREDLLAQARSLLERCDCHFGCPACVGPVLAVDEANDRAPKALAARVLALLASL</sequence>
<keyword evidence="6" id="KW-1185">Reference proteome</keyword>
<evidence type="ECO:0000256" key="2">
    <source>
        <dbReference type="ARBA" id="ARBA00022840"/>
    </source>
</evidence>
<keyword evidence="2" id="KW-0067">ATP-binding</keyword>
<name>A0ABT1F668_9GAMM</name>
<dbReference type="SMART" id="SM00490">
    <property type="entry name" value="HELICc"/>
    <property type="match status" value="1"/>
</dbReference>
<dbReference type="InterPro" id="IPR011545">
    <property type="entry name" value="DEAD/DEAH_box_helicase_dom"/>
</dbReference>
<proteinExistence type="predicted"/>
<dbReference type="PROSITE" id="PS51194">
    <property type="entry name" value="HELICASE_CTER"/>
    <property type="match status" value="1"/>
</dbReference>
<dbReference type="PROSITE" id="PS51192">
    <property type="entry name" value="HELICASE_ATP_BIND_1"/>
    <property type="match status" value="1"/>
</dbReference>
<keyword evidence="1" id="KW-0547">Nucleotide-binding</keyword>
<dbReference type="InterPro" id="IPR014001">
    <property type="entry name" value="Helicase_ATP-bd"/>
</dbReference>
<dbReference type="GO" id="GO:0004386">
    <property type="term" value="F:helicase activity"/>
    <property type="evidence" value="ECO:0007669"/>
    <property type="project" value="UniProtKB-KW"/>
</dbReference>
<accession>A0ABT1F668</accession>
<dbReference type="InterPro" id="IPR018973">
    <property type="entry name" value="MZB"/>
</dbReference>
<dbReference type="SUPFAM" id="SSF52540">
    <property type="entry name" value="P-loop containing nucleoside triphosphate hydrolases"/>
    <property type="match status" value="1"/>
</dbReference>
<dbReference type="InterPro" id="IPR055227">
    <property type="entry name" value="HRQ1_WHD"/>
</dbReference>
<evidence type="ECO:0000313" key="5">
    <source>
        <dbReference type="EMBL" id="MCP1372874.1"/>
    </source>
</evidence>
<evidence type="ECO:0000313" key="6">
    <source>
        <dbReference type="Proteomes" id="UP001204615"/>
    </source>
</evidence>
<feature type="domain" description="Helicase ATP-binding" evidence="3">
    <location>
        <begin position="86"/>
        <end position="265"/>
    </location>
</feature>
<dbReference type="Pfam" id="PF22982">
    <property type="entry name" value="WHD_HRQ1"/>
    <property type="match status" value="1"/>
</dbReference>
<evidence type="ECO:0000259" key="4">
    <source>
        <dbReference type="PROSITE" id="PS51194"/>
    </source>
</evidence>
<dbReference type="Pfam" id="PF00271">
    <property type="entry name" value="Helicase_C"/>
    <property type="match status" value="1"/>
</dbReference>
<dbReference type="Gene3D" id="3.40.50.300">
    <property type="entry name" value="P-loop containing nucleotide triphosphate hydrolases"/>
    <property type="match status" value="2"/>
</dbReference>
<keyword evidence="5" id="KW-0378">Hydrolase</keyword>
<dbReference type="Pfam" id="PF09369">
    <property type="entry name" value="MZB"/>
    <property type="match status" value="1"/>
</dbReference>